<protein>
    <submittedName>
        <fullName evidence="1">Uncharacterized protein</fullName>
    </submittedName>
</protein>
<name>C6MAP5_NEISI</name>
<dbReference type="EMBL" id="ACKO02000043">
    <property type="protein sequence ID" value="EET42630.1"/>
    <property type="molecule type" value="Genomic_DNA"/>
</dbReference>
<accession>C6MAP5</accession>
<proteinExistence type="predicted"/>
<evidence type="ECO:0000313" key="2">
    <source>
        <dbReference type="Proteomes" id="UP000005365"/>
    </source>
</evidence>
<comment type="caution">
    <text evidence="1">The sequence shown here is derived from an EMBL/GenBank/DDBJ whole genome shotgun (WGS) entry which is preliminary data.</text>
</comment>
<evidence type="ECO:0000313" key="1">
    <source>
        <dbReference type="EMBL" id="EET42630.1"/>
    </source>
</evidence>
<organism evidence="1 2">
    <name type="scientific">Neisseria sicca ATCC 29256</name>
    <dbReference type="NCBI Taxonomy" id="547045"/>
    <lineage>
        <taxon>Bacteria</taxon>
        <taxon>Pseudomonadati</taxon>
        <taxon>Pseudomonadota</taxon>
        <taxon>Betaproteobacteria</taxon>
        <taxon>Neisseriales</taxon>
        <taxon>Neisseriaceae</taxon>
        <taxon>Neisseria</taxon>
    </lineage>
</organism>
<dbReference type="AlphaFoldDB" id="C6MAP5"/>
<sequence length="114" mass="13538">MAVARFKAGSKVKRRLKTVFRVFRRRFVLDGWLIDWKLLSPYPAQVRRKPCFKALKHKFICSNVLHDFWLIHLLRHKKQAAEKIGGLLNIITIESPVRDFIDARYSMRFTLGQK</sequence>
<gene>
    <name evidence="1" type="ORF">NEISICOT_03617</name>
</gene>
<keyword evidence="2" id="KW-1185">Reference proteome</keyword>
<dbReference type="Proteomes" id="UP000005365">
    <property type="component" value="Unassembled WGS sequence"/>
</dbReference>
<reference evidence="1" key="1">
    <citation type="submission" date="2009-07" db="EMBL/GenBank/DDBJ databases">
        <authorList>
            <person name="Weinstock G."/>
            <person name="Sodergren E."/>
            <person name="Clifton S."/>
            <person name="Fulton L."/>
            <person name="Fulton B."/>
            <person name="Courtney L."/>
            <person name="Fronick C."/>
            <person name="Harrison M."/>
            <person name="Strong C."/>
            <person name="Farmer C."/>
            <person name="Delahaunty K."/>
            <person name="Markovic C."/>
            <person name="Hall O."/>
            <person name="Minx P."/>
            <person name="Tomlinson C."/>
            <person name="Mitreva M."/>
            <person name="Nelson J."/>
            <person name="Hou S."/>
            <person name="Wollam A."/>
            <person name="Pepin K.H."/>
            <person name="Johnson M."/>
            <person name="Bhonagiri V."/>
            <person name="Nash W.E."/>
            <person name="Warren W."/>
            <person name="Chinwalla A."/>
            <person name="Mardis E.R."/>
            <person name="Wilson R.K."/>
        </authorList>
    </citation>
    <scope>NUCLEOTIDE SEQUENCE [LARGE SCALE GENOMIC DNA]</scope>
    <source>
        <strain evidence="1">ATCC 29256</strain>
    </source>
</reference>